<dbReference type="GO" id="GO:0045202">
    <property type="term" value="C:synapse"/>
    <property type="evidence" value="ECO:0007669"/>
    <property type="project" value="GOC"/>
</dbReference>
<reference evidence="5" key="2">
    <citation type="submission" date="2023-03" db="EMBL/GenBank/DDBJ databases">
        <authorList>
            <person name="Inwood S.N."/>
            <person name="Skelly J.G."/>
            <person name="Guhlin J."/>
            <person name="Harrop T.W.R."/>
            <person name="Goldson S.G."/>
            <person name="Dearden P.K."/>
        </authorList>
    </citation>
    <scope>NUCLEOTIDE SEQUENCE</scope>
    <source>
        <strain evidence="5">Irish</strain>
        <tissue evidence="5">Whole body</tissue>
    </source>
</reference>
<dbReference type="AlphaFoldDB" id="A0AA39C451"/>
<evidence type="ECO:0000313" key="6">
    <source>
        <dbReference type="Proteomes" id="UP001168990"/>
    </source>
</evidence>
<name>A0AA39C451_9HYME</name>
<evidence type="ECO:0000313" key="5">
    <source>
        <dbReference type="EMBL" id="KAK0157482.1"/>
    </source>
</evidence>
<dbReference type="GO" id="GO:0007274">
    <property type="term" value="P:neuromuscular synaptic transmission"/>
    <property type="evidence" value="ECO:0007669"/>
    <property type="project" value="TreeGrafter"/>
</dbReference>
<dbReference type="SUPFAM" id="SSF52777">
    <property type="entry name" value="CoA-dependent acyltransferases"/>
    <property type="match status" value="1"/>
</dbReference>
<dbReference type="EMBL" id="JAQQBS010001425">
    <property type="protein sequence ID" value="KAK0157482.1"/>
    <property type="molecule type" value="Genomic_DNA"/>
</dbReference>
<gene>
    <name evidence="5" type="ORF">PV328_011224</name>
</gene>
<feature type="domain" description="Choline/carnitine acyltransferase" evidence="4">
    <location>
        <begin position="25"/>
        <end position="140"/>
    </location>
</feature>
<dbReference type="GO" id="GO:0008292">
    <property type="term" value="P:acetylcholine biosynthetic process"/>
    <property type="evidence" value="ECO:0007669"/>
    <property type="project" value="TreeGrafter"/>
</dbReference>
<dbReference type="Gene3D" id="1.10.275.20">
    <property type="entry name" value="Choline/Carnitine o-acyltransferase"/>
    <property type="match status" value="1"/>
</dbReference>
<dbReference type="InterPro" id="IPR042572">
    <property type="entry name" value="Carn_acyl_trans_N"/>
</dbReference>
<reference evidence="5" key="1">
    <citation type="journal article" date="2023" name="bioRxiv">
        <title>Scaffold-level genome assemblies of two parasitoid biocontrol wasps reveal the parthenogenesis mechanism and an associated novel virus.</title>
        <authorList>
            <person name="Inwood S."/>
            <person name="Skelly J."/>
            <person name="Guhlin J."/>
            <person name="Harrop T."/>
            <person name="Goldson S."/>
            <person name="Dearden P."/>
        </authorList>
    </citation>
    <scope>NUCLEOTIDE SEQUENCE</scope>
    <source>
        <strain evidence="5">Irish</strain>
        <tissue evidence="5">Whole body</tissue>
    </source>
</reference>
<keyword evidence="2" id="KW-0808">Transferase</keyword>
<organism evidence="5 6">
    <name type="scientific">Microctonus aethiopoides</name>
    <dbReference type="NCBI Taxonomy" id="144406"/>
    <lineage>
        <taxon>Eukaryota</taxon>
        <taxon>Metazoa</taxon>
        <taxon>Ecdysozoa</taxon>
        <taxon>Arthropoda</taxon>
        <taxon>Hexapoda</taxon>
        <taxon>Insecta</taxon>
        <taxon>Pterygota</taxon>
        <taxon>Neoptera</taxon>
        <taxon>Endopterygota</taxon>
        <taxon>Hymenoptera</taxon>
        <taxon>Apocrita</taxon>
        <taxon>Ichneumonoidea</taxon>
        <taxon>Braconidae</taxon>
        <taxon>Euphorinae</taxon>
        <taxon>Microctonus</taxon>
    </lineage>
</organism>
<keyword evidence="2" id="KW-0012">Acyltransferase</keyword>
<comment type="pathway">
    <text evidence="1">Lipid metabolism; fatty acid beta-oxidation.</text>
</comment>
<accession>A0AA39C451</accession>
<evidence type="ECO:0000259" key="4">
    <source>
        <dbReference type="Pfam" id="PF00755"/>
    </source>
</evidence>
<evidence type="ECO:0000256" key="1">
    <source>
        <dbReference type="ARBA" id="ARBA00005005"/>
    </source>
</evidence>
<evidence type="ECO:0000256" key="2">
    <source>
        <dbReference type="ARBA" id="ARBA00023315"/>
    </source>
</evidence>
<dbReference type="InterPro" id="IPR000542">
    <property type="entry name" value="Carn_acyl_trans"/>
</dbReference>
<dbReference type="GO" id="GO:0005737">
    <property type="term" value="C:cytoplasm"/>
    <property type="evidence" value="ECO:0007669"/>
    <property type="project" value="TreeGrafter"/>
</dbReference>
<dbReference type="Pfam" id="PF00755">
    <property type="entry name" value="Carn_acyltransf"/>
    <property type="match status" value="1"/>
</dbReference>
<sequence>MSPALSECTLAIWKIEIKGEPLPSLPVPQLETTMQKYLAQVEAICPSHLDKCKLLVKAFLAGPGPKLQQQLLERQQTTINWATDWWLNDMYLEVPLALPINSNPGLAARPKNFSNQRGIASFLARFLMELLNYQEILDSFILPDS</sequence>
<dbReference type="GO" id="GO:0004102">
    <property type="term" value="F:choline O-acetyltransferase activity"/>
    <property type="evidence" value="ECO:0007669"/>
    <property type="project" value="TreeGrafter"/>
</dbReference>
<comment type="catalytic activity">
    <reaction evidence="3">
        <text>4,8-dimethylnonanoyl-CoA + (R)-carnitine = O-4,8-dimethylnonanoyl-(R)-carnitine + CoA</text>
        <dbReference type="Rhea" id="RHEA:44860"/>
        <dbReference type="ChEBI" id="CHEBI:16347"/>
        <dbReference type="ChEBI" id="CHEBI:57287"/>
        <dbReference type="ChEBI" id="CHEBI:77061"/>
        <dbReference type="ChEBI" id="CHEBI:84654"/>
    </reaction>
</comment>
<dbReference type="InterPro" id="IPR039551">
    <property type="entry name" value="Cho/carn_acyl_trans"/>
</dbReference>
<dbReference type="Proteomes" id="UP001168990">
    <property type="component" value="Unassembled WGS sequence"/>
</dbReference>
<evidence type="ECO:0000256" key="3">
    <source>
        <dbReference type="ARBA" id="ARBA00048999"/>
    </source>
</evidence>
<dbReference type="GO" id="GO:0043005">
    <property type="term" value="C:neuron projection"/>
    <property type="evidence" value="ECO:0007669"/>
    <property type="project" value="TreeGrafter"/>
</dbReference>
<proteinExistence type="predicted"/>
<comment type="caution">
    <text evidence="5">The sequence shown here is derived from an EMBL/GenBank/DDBJ whole genome shotgun (WGS) entry which is preliminary data.</text>
</comment>
<protein>
    <recommendedName>
        <fullName evidence="4">Choline/carnitine acyltransferase domain-containing protein</fullName>
    </recommendedName>
</protein>
<keyword evidence="6" id="KW-1185">Reference proteome</keyword>
<dbReference type="PANTHER" id="PTHR22589:SF14">
    <property type="entry name" value="CHOLINE O-ACETYLTRANSFERASE"/>
    <property type="match status" value="1"/>
</dbReference>
<dbReference type="PANTHER" id="PTHR22589">
    <property type="entry name" value="CARNITINE O-ACYLTRANSFERASE"/>
    <property type="match status" value="1"/>
</dbReference>